<dbReference type="SUPFAM" id="SSF56266">
    <property type="entry name" value="DmpA/ArgJ-like"/>
    <property type="match status" value="1"/>
</dbReference>
<dbReference type="EMBL" id="BSDY01000011">
    <property type="protein sequence ID" value="GLI56944.1"/>
    <property type="molecule type" value="Genomic_DNA"/>
</dbReference>
<protein>
    <submittedName>
        <fullName evidence="2">Peptidase</fullName>
    </submittedName>
</protein>
<dbReference type="PANTHER" id="PTHR36512:SF3">
    <property type="entry name" value="BLR5678 PROTEIN"/>
    <property type="match status" value="1"/>
</dbReference>
<dbReference type="RefSeq" id="WP_281836354.1">
    <property type="nucleotide sequence ID" value="NZ_BSDY01000011.1"/>
</dbReference>
<dbReference type="Pfam" id="PF03576">
    <property type="entry name" value="Peptidase_S58"/>
    <property type="match status" value="1"/>
</dbReference>
<dbReference type="CDD" id="cd02252">
    <property type="entry name" value="nylC_like"/>
    <property type="match status" value="1"/>
</dbReference>
<dbReference type="InterPro" id="IPR005321">
    <property type="entry name" value="Peptidase_S58_DmpA"/>
</dbReference>
<dbReference type="Proteomes" id="UP001144471">
    <property type="component" value="Unassembled WGS sequence"/>
</dbReference>
<dbReference type="GO" id="GO:0004177">
    <property type="term" value="F:aminopeptidase activity"/>
    <property type="evidence" value="ECO:0007669"/>
    <property type="project" value="TreeGrafter"/>
</dbReference>
<organism evidence="2 3">
    <name type="scientific">Propionigenium maris DSM 9537</name>
    <dbReference type="NCBI Taxonomy" id="1123000"/>
    <lineage>
        <taxon>Bacteria</taxon>
        <taxon>Fusobacteriati</taxon>
        <taxon>Fusobacteriota</taxon>
        <taxon>Fusobacteriia</taxon>
        <taxon>Fusobacteriales</taxon>
        <taxon>Fusobacteriaceae</taxon>
        <taxon>Propionigenium</taxon>
    </lineage>
</organism>
<accession>A0A9W6LNJ2</accession>
<comment type="caution">
    <text evidence="2">The sequence shown here is derived from an EMBL/GenBank/DDBJ whole genome shotgun (WGS) entry which is preliminary data.</text>
</comment>
<sequence>MNPNDIFKIKGVKIGQAENDQGLTGVTAIIFEEGAVAGVDVRGAAPGTRETDLLKPENMVQKVHAIVLSGGSAFGLDSMTGVVRYLEEQKIGFDVEVACVPIVTGAVLFDLAIGDPTVRPDASLGYEAAKKANNSEFLEGNHGAGMGATVGKIRGTEYSVKSGIGSYTITLDDGLIVSAVVAVNAWGDVVEGDQVVAGTLNDDKKTFADGIKVLLEGEGAKGFEGRNTTIGAIVTNAVVDKAQAGKVAQMAHDGYGRAINPVHTMYDGDTIFAAGTGEVEADVNLVGIAAAEAMERAIRRAVRNTEGLGGYPSLKELKKK</sequence>
<dbReference type="Gene3D" id="3.60.70.12">
    <property type="entry name" value="L-amino peptidase D-ALA esterase/amidase"/>
    <property type="match status" value="1"/>
</dbReference>
<dbReference type="AlphaFoldDB" id="A0A9W6LNJ2"/>
<evidence type="ECO:0000313" key="3">
    <source>
        <dbReference type="Proteomes" id="UP001144471"/>
    </source>
</evidence>
<proteinExistence type="inferred from homology"/>
<comment type="similarity">
    <text evidence="1">Belongs to the peptidase S58 family.</text>
</comment>
<gene>
    <name evidence="2" type="ORF">PM10SUCC1_24580</name>
</gene>
<dbReference type="PANTHER" id="PTHR36512">
    <property type="entry name" value="D-AMINOPEPTIDASE"/>
    <property type="match status" value="1"/>
</dbReference>
<evidence type="ECO:0000256" key="1">
    <source>
        <dbReference type="ARBA" id="ARBA00007068"/>
    </source>
</evidence>
<reference evidence="2" key="1">
    <citation type="submission" date="2022-12" db="EMBL/GenBank/DDBJ databases">
        <title>Reference genome sequencing for broad-spectrum identification of bacterial and archaeal isolates by mass spectrometry.</title>
        <authorList>
            <person name="Sekiguchi Y."/>
            <person name="Tourlousse D.M."/>
        </authorList>
    </citation>
    <scope>NUCLEOTIDE SEQUENCE</scope>
    <source>
        <strain evidence="2">10succ1</strain>
    </source>
</reference>
<evidence type="ECO:0000313" key="2">
    <source>
        <dbReference type="EMBL" id="GLI56944.1"/>
    </source>
</evidence>
<keyword evidence="3" id="KW-1185">Reference proteome</keyword>
<name>A0A9W6LNJ2_9FUSO</name>
<dbReference type="InterPro" id="IPR016117">
    <property type="entry name" value="ArgJ-like_dom_sf"/>
</dbReference>